<keyword evidence="4" id="KW-1185">Reference proteome</keyword>
<name>A0ABR1W798_9PEZI</name>
<accession>A0ABR1W798</accession>
<feature type="coiled-coil region" evidence="1">
    <location>
        <begin position="214"/>
        <end position="241"/>
    </location>
</feature>
<feature type="coiled-coil region" evidence="1">
    <location>
        <begin position="292"/>
        <end position="319"/>
    </location>
</feature>
<proteinExistence type="predicted"/>
<keyword evidence="1" id="KW-0175">Coiled coil</keyword>
<comment type="caution">
    <text evidence="3">The sequence shown here is derived from an EMBL/GenBank/DDBJ whole genome shotgun (WGS) entry which is preliminary data.</text>
</comment>
<reference evidence="3 4" key="1">
    <citation type="submission" date="2023-01" db="EMBL/GenBank/DDBJ databases">
        <title>Analysis of 21 Apiospora genomes using comparative genomics revels a genus with tremendous synthesis potential of carbohydrate active enzymes and secondary metabolites.</title>
        <authorList>
            <person name="Sorensen T."/>
        </authorList>
    </citation>
    <scope>NUCLEOTIDE SEQUENCE [LARGE SCALE GENOMIC DNA]</scope>
    <source>
        <strain evidence="3 4">CBS 114990</strain>
    </source>
</reference>
<evidence type="ECO:0000313" key="3">
    <source>
        <dbReference type="EMBL" id="KAK8079359.1"/>
    </source>
</evidence>
<evidence type="ECO:0000256" key="1">
    <source>
        <dbReference type="SAM" id="Coils"/>
    </source>
</evidence>
<feature type="region of interest" description="Disordered" evidence="2">
    <location>
        <begin position="123"/>
        <end position="191"/>
    </location>
</feature>
<feature type="compositionally biased region" description="Polar residues" evidence="2">
    <location>
        <begin position="1"/>
        <end position="10"/>
    </location>
</feature>
<dbReference type="EMBL" id="JAQQWN010000006">
    <property type="protein sequence ID" value="KAK8079359.1"/>
    <property type="molecule type" value="Genomic_DNA"/>
</dbReference>
<feature type="compositionally biased region" description="Low complexity" evidence="2">
    <location>
        <begin position="150"/>
        <end position="162"/>
    </location>
</feature>
<feature type="compositionally biased region" description="Basic and acidic residues" evidence="2">
    <location>
        <begin position="11"/>
        <end position="24"/>
    </location>
</feature>
<protein>
    <submittedName>
        <fullName evidence="3">Uncharacterized protein</fullName>
    </submittedName>
</protein>
<evidence type="ECO:0000313" key="4">
    <source>
        <dbReference type="Proteomes" id="UP001433268"/>
    </source>
</evidence>
<feature type="region of interest" description="Disordered" evidence="2">
    <location>
        <begin position="330"/>
        <end position="350"/>
    </location>
</feature>
<dbReference type="Proteomes" id="UP001433268">
    <property type="component" value="Unassembled WGS sequence"/>
</dbReference>
<evidence type="ECO:0000256" key="2">
    <source>
        <dbReference type="SAM" id="MobiDB-lite"/>
    </source>
</evidence>
<organism evidence="3 4">
    <name type="scientific">Apiospora hydei</name>
    <dbReference type="NCBI Taxonomy" id="1337664"/>
    <lineage>
        <taxon>Eukaryota</taxon>
        <taxon>Fungi</taxon>
        <taxon>Dikarya</taxon>
        <taxon>Ascomycota</taxon>
        <taxon>Pezizomycotina</taxon>
        <taxon>Sordariomycetes</taxon>
        <taxon>Xylariomycetidae</taxon>
        <taxon>Amphisphaeriales</taxon>
        <taxon>Apiosporaceae</taxon>
        <taxon>Apiospora</taxon>
    </lineage>
</organism>
<feature type="region of interest" description="Disordered" evidence="2">
    <location>
        <begin position="1"/>
        <end position="63"/>
    </location>
</feature>
<dbReference type="GeneID" id="92044552"/>
<sequence length="350" mass="39602">MAPRSISSSSGDERPDRAVVECRRSSSSSSSSRAQGQQHERKRSREDEEAEEDERAPKRPLTEYAATLASLDTPGEFEVEIQMVPQDQDTTEPAMEMCSTPEGWSMAGSDAYAIIENGRVEIGGTAQGPATTSRVVDYDDLSEEERRMFELQQEQEQPASEQATDSADQASEDEEGVATNHSETRGKRVTCHKKQLPRVAAKGRGAPSATDVYIARIEARLTEQELEIEALQDEVDELRYENFERRYTVRELREYIHDAPEGSDIELGRLDRACKRRGAAASMAIGVFEIKRRKRRTLADDLKKKIRELQKKRQAERKWYWDAAHETVASTEELMPDDEGESSGKSRRKR</sequence>
<gene>
    <name evidence="3" type="ORF">PG997_007177</name>
</gene>
<dbReference type="RefSeq" id="XP_066666834.1">
    <property type="nucleotide sequence ID" value="XM_066811492.1"/>
</dbReference>